<dbReference type="InterPro" id="IPR052159">
    <property type="entry name" value="Competence_DNA_uptake"/>
</dbReference>
<evidence type="ECO:0000313" key="2">
    <source>
        <dbReference type="Proteomes" id="UP000001941"/>
    </source>
</evidence>
<dbReference type="InterPro" id="IPR036866">
    <property type="entry name" value="RibonucZ/Hydroxyglut_hydro"/>
</dbReference>
<accession>Q2FRM6</accession>
<protein>
    <recommendedName>
        <fullName evidence="3">Beta-lactamase-like protein</fullName>
    </recommendedName>
</protein>
<evidence type="ECO:0008006" key="3">
    <source>
        <dbReference type="Google" id="ProtNLM"/>
    </source>
</evidence>
<gene>
    <name evidence="1" type="ordered locus">Mhun_1964</name>
</gene>
<sequence length="283" mass="30213">MKRFHILIIFTSILLLLVFSPGTAEETTIHVIDVGTGDAVLVETAGTYTLIDAGPDRNTTAAYLSDHNITALDLFLVTSMDPGKTGGILEVMNRTVVHDYRDTGTGQVYPYYGRVLEKIQNESIPHSPLTAGDIISIGKDASIEVIPANQTDQTGYDEAVLKITVGNVSMLLLSQNGSPDISIPDPIQILRVPDHGSREAYDAGFIHRLKPEVAVISVGRIGKGPNKATVMGLEAVGAEVFQTDIRGTILITTDGEKYTTGSTRTSPAGSISLISVIETRPPG</sequence>
<dbReference type="eggNOG" id="arCOG03009">
    <property type="taxonomic scope" value="Archaea"/>
</dbReference>
<keyword evidence="2" id="KW-1185">Reference proteome</keyword>
<dbReference type="KEGG" id="mhu:Mhun_1964"/>
<dbReference type="RefSeq" id="WP_011448936.1">
    <property type="nucleotide sequence ID" value="NC_007796.1"/>
</dbReference>
<reference evidence="2" key="1">
    <citation type="journal article" date="2016" name="Stand. Genomic Sci.">
        <title>Complete genome sequence of Methanospirillum hungatei type strain JF1.</title>
        <authorList>
            <person name="Gunsalus R.P."/>
            <person name="Cook L.E."/>
            <person name="Crable B."/>
            <person name="Rohlin L."/>
            <person name="McDonald E."/>
            <person name="Mouttaki H."/>
            <person name="Sieber J.R."/>
            <person name="Poweleit N."/>
            <person name="Zhou H."/>
            <person name="Lapidus A.L."/>
            <person name="Daligault H.E."/>
            <person name="Land M."/>
            <person name="Gilna P."/>
            <person name="Ivanova N."/>
            <person name="Kyrpides N."/>
            <person name="Culley D.E."/>
            <person name="McInerney M.J."/>
        </authorList>
    </citation>
    <scope>NUCLEOTIDE SEQUENCE [LARGE SCALE GENOMIC DNA]</scope>
    <source>
        <strain evidence="2">ATCC 27890 / DSM 864 / NBRC 100397 / JF-1</strain>
    </source>
</reference>
<organism evidence="1 2">
    <name type="scientific">Methanospirillum hungatei JF-1 (strain ATCC 27890 / DSM 864 / NBRC 100397 / JF-1)</name>
    <dbReference type="NCBI Taxonomy" id="323259"/>
    <lineage>
        <taxon>Archaea</taxon>
        <taxon>Methanobacteriati</taxon>
        <taxon>Methanobacteriota</taxon>
        <taxon>Stenosarchaea group</taxon>
        <taxon>Methanomicrobia</taxon>
        <taxon>Methanomicrobiales</taxon>
        <taxon>Methanospirillaceae</taxon>
        <taxon>Methanospirillum</taxon>
    </lineage>
</organism>
<dbReference type="GeneID" id="3924531"/>
<dbReference type="AlphaFoldDB" id="Q2FRM6"/>
<evidence type="ECO:0000313" key="1">
    <source>
        <dbReference type="EMBL" id="ABD41674.1"/>
    </source>
</evidence>
<dbReference type="EnsemblBacteria" id="ABD41674">
    <property type="protein sequence ID" value="ABD41674"/>
    <property type="gene ID" value="Mhun_1964"/>
</dbReference>
<dbReference type="PANTHER" id="PTHR30619">
    <property type="entry name" value="DNA INTERNALIZATION/COMPETENCE PROTEIN COMEC/REC2"/>
    <property type="match status" value="1"/>
</dbReference>
<dbReference type="Gene3D" id="3.60.15.10">
    <property type="entry name" value="Ribonuclease Z/Hydroxyacylglutathione hydrolase-like"/>
    <property type="match status" value="1"/>
</dbReference>
<dbReference type="InParanoid" id="Q2FRM6"/>
<dbReference type="EMBL" id="CP000254">
    <property type="protein sequence ID" value="ABD41674.1"/>
    <property type="molecule type" value="Genomic_DNA"/>
</dbReference>
<dbReference type="Proteomes" id="UP000001941">
    <property type="component" value="Chromosome"/>
</dbReference>
<dbReference type="OrthoDB" id="3327at2157"/>
<dbReference type="STRING" id="323259.Mhun_1964"/>
<dbReference type="PANTHER" id="PTHR30619:SF1">
    <property type="entry name" value="RECOMBINATION PROTEIN 2"/>
    <property type="match status" value="1"/>
</dbReference>
<proteinExistence type="predicted"/>
<dbReference type="SUPFAM" id="SSF56281">
    <property type="entry name" value="Metallo-hydrolase/oxidoreductase"/>
    <property type="match status" value="1"/>
</dbReference>
<name>Q2FRM6_METHJ</name>
<dbReference type="HOGENOM" id="CLU_010363_0_3_2"/>